<sequence length="342" mass="37111">MQLEKTIDIVTVGRAGIDFNTTILNATFENVPTFKKSIGGSPANIIQGTAKLGLKSGFIGKVSGDGMGEYILNEFKKQNIDVSGLCIDKTGAKNCLAITEIVTAHGSGTYASDNSSEFHHGTYLYREKTADMLITPEDINEDLIAKSKTVLLSGTAFSANPSRDAMFKVMEYAKKYNTKIVIDIDYRPFGWTSLEEASECYQKICNMADIVLGNREEFDVVEHTSMPENKDNAKSAEALLKMGAEIVIVKDGAKGSDAYLKDGKIISCGVIKTDIVKTFGSGDAYAAGFMYGYLTGKPIEYSMQLGSACASIVLTKIDCAPAIPTLKAAEEHRKNHEKELLK</sequence>
<organism evidence="1 2">
    <name type="scientific">Candidatus Epulonipiscium fishelsonii</name>
    <dbReference type="NCBI Taxonomy" id="77094"/>
    <lineage>
        <taxon>Bacteria</taxon>
        <taxon>Bacillati</taxon>
        <taxon>Bacillota</taxon>
        <taxon>Clostridia</taxon>
        <taxon>Lachnospirales</taxon>
        <taxon>Lachnospiraceae</taxon>
        <taxon>Candidatus Epulonipiscium</taxon>
    </lineage>
</organism>
<evidence type="ECO:0000313" key="2">
    <source>
        <dbReference type="Proteomes" id="UP000188605"/>
    </source>
</evidence>
<comment type="caution">
    <text evidence="1">The sequence shown here is derived from an EMBL/GenBank/DDBJ whole genome shotgun (WGS) entry which is preliminary data.</text>
</comment>
<gene>
    <name evidence="1" type="ORF">AN396_06440</name>
</gene>
<reference evidence="1" key="1">
    <citation type="submission" date="2016-08" db="EMBL/GenBank/DDBJ databases">
        <authorList>
            <person name="Ngugi D.K."/>
            <person name="Miyake S."/>
            <person name="Stingl U."/>
        </authorList>
    </citation>
    <scope>NUCLEOTIDE SEQUENCE</scope>
    <source>
        <strain evidence="1">SCG-B11WGA-EpuloA1</strain>
    </source>
</reference>
<accession>A0ACC8XBK0</accession>
<keyword evidence="2" id="KW-1185">Reference proteome</keyword>
<dbReference type="EMBL" id="LJDB01000056">
    <property type="protein sequence ID" value="ONI40083.1"/>
    <property type="molecule type" value="Genomic_DNA"/>
</dbReference>
<name>A0ACC8XBK0_9FIRM</name>
<protein>
    <submittedName>
        <fullName evidence="1">5-dehydro-2-deoxygluconokinase</fullName>
    </submittedName>
</protein>
<evidence type="ECO:0000313" key="1">
    <source>
        <dbReference type="EMBL" id="ONI40083.1"/>
    </source>
</evidence>
<dbReference type="Proteomes" id="UP000188605">
    <property type="component" value="Unassembled WGS sequence"/>
</dbReference>
<proteinExistence type="predicted"/>